<feature type="non-terminal residue" evidence="1">
    <location>
        <position position="27"/>
    </location>
</feature>
<accession>A0A383CXS5</accession>
<dbReference type="EMBL" id="UINC01212484">
    <property type="protein sequence ID" value="SVE36833.1"/>
    <property type="molecule type" value="Genomic_DNA"/>
</dbReference>
<organism evidence="1">
    <name type="scientific">marine metagenome</name>
    <dbReference type="NCBI Taxonomy" id="408172"/>
    <lineage>
        <taxon>unclassified sequences</taxon>
        <taxon>metagenomes</taxon>
        <taxon>ecological metagenomes</taxon>
    </lineage>
</organism>
<evidence type="ECO:0000313" key="1">
    <source>
        <dbReference type="EMBL" id="SVE36833.1"/>
    </source>
</evidence>
<gene>
    <name evidence="1" type="ORF">METZ01_LOCUS489687</name>
</gene>
<reference evidence="1" key="1">
    <citation type="submission" date="2018-05" db="EMBL/GenBank/DDBJ databases">
        <authorList>
            <person name="Lanie J.A."/>
            <person name="Ng W.-L."/>
            <person name="Kazmierczak K.M."/>
            <person name="Andrzejewski T.M."/>
            <person name="Davidsen T.M."/>
            <person name="Wayne K.J."/>
            <person name="Tettelin H."/>
            <person name="Glass J.I."/>
            <person name="Rusch D."/>
            <person name="Podicherti R."/>
            <person name="Tsui H.-C.T."/>
            <person name="Winkler M.E."/>
        </authorList>
    </citation>
    <scope>NUCLEOTIDE SEQUENCE</scope>
</reference>
<dbReference type="AlphaFoldDB" id="A0A383CXS5"/>
<protein>
    <submittedName>
        <fullName evidence="1">Uncharacterized protein</fullName>
    </submittedName>
</protein>
<sequence length="27" mass="3144">MYYKESFADVDKSTKMLGYKPVTNIVD</sequence>
<name>A0A383CXS5_9ZZZZ</name>
<proteinExistence type="predicted"/>